<gene>
    <name evidence="24" type="primary">C9</name>
</gene>
<dbReference type="AlphaFoldDB" id="A0A8D2JEV3"/>
<evidence type="ECO:0000256" key="2">
    <source>
        <dbReference type="ARBA" id="ARBA00004613"/>
    </source>
</evidence>
<dbReference type="Gene3D" id="2.10.25.10">
    <property type="entry name" value="Laminin"/>
    <property type="match status" value="1"/>
</dbReference>
<dbReference type="OMA" id="FSVRKCH"/>
<evidence type="ECO:0000256" key="7">
    <source>
        <dbReference type="ARBA" id="ARBA00022537"/>
    </source>
</evidence>
<evidence type="ECO:0000256" key="4">
    <source>
        <dbReference type="ARBA" id="ARBA00018261"/>
    </source>
</evidence>
<keyword evidence="14 20" id="KW-1015">Disulfide bond</keyword>
<keyword evidence="5" id="KW-0964">Secreted</keyword>
<dbReference type="PROSITE" id="PS50092">
    <property type="entry name" value="TSP1"/>
    <property type="match status" value="2"/>
</dbReference>
<dbReference type="Pfam" id="PF00057">
    <property type="entry name" value="Ldl_recept_a"/>
    <property type="match status" value="1"/>
</dbReference>
<evidence type="ECO:0000256" key="21">
    <source>
        <dbReference type="SAM" id="MobiDB-lite"/>
    </source>
</evidence>
<dbReference type="InterPro" id="IPR036055">
    <property type="entry name" value="LDL_receptor-like_sf"/>
</dbReference>
<keyword evidence="17" id="KW-1053">Target membrane</keyword>
<dbReference type="GO" id="GO:0005579">
    <property type="term" value="C:membrane attack complex"/>
    <property type="evidence" value="ECO:0007669"/>
    <property type="project" value="UniProtKB-KW"/>
</dbReference>
<dbReference type="SMART" id="SM00209">
    <property type="entry name" value="TSP1"/>
    <property type="match status" value="2"/>
</dbReference>
<dbReference type="InterPro" id="IPR002172">
    <property type="entry name" value="LDrepeatLR_classA_rpt"/>
</dbReference>
<feature type="disulfide bond" evidence="20">
    <location>
        <begin position="112"/>
        <end position="127"/>
    </location>
</feature>
<dbReference type="OrthoDB" id="10037824at2759"/>
<dbReference type="GO" id="GO:0006958">
    <property type="term" value="P:complement activation, classical pathway"/>
    <property type="evidence" value="ECO:0007669"/>
    <property type="project" value="UniProtKB-KW"/>
</dbReference>
<evidence type="ECO:0000256" key="11">
    <source>
        <dbReference type="ARBA" id="ARBA00022875"/>
    </source>
</evidence>
<feature type="domain" description="MACPF" evidence="23">
    <location>
        <begin position="131"/>
        <end position="536"/>
    </location>
</feature>
<dbReference type="CTD" id="735"/>
<dbReference type="SMART" id="SM00457">
    <property type="entry name" value="MACPF"/>
    <property type="match status" value="1"/>
</dbReference>
<dbReference type="PROSITE" id="PS50068">
    <property type="entry name" value="LDLRA_2"/>
    <property type="match status" value="1"/>
</dbReference>
<dbReference type="PROSITE" id="PS01209">
    <property type="entry name" value="LDLRA_1"/>
    <property type="match status" value="1"/>
</dbReference>
<dbReference type="InterPro" id="IPR000884">
    <property type="entry name" value="TSP1_rpt"/>
</dbReference>
<evidence type="ECO:0000256" key="14">
    <source>
        <dbReference type="ARBA" id="ARBA00023157"/>
    </source>
</evidence>
<keyword evidence="11" id="KW-0180">Complement pathway</keyword>
<evidence type="ECO:0000256" key="1">
    <source>
        <dbReference type="ARBA" id="ARBA00004175"/>
    </source>
</evidence>
<dbReference type="InterPro" id="IPR036383">
    <property type="entry name" value="TSP1_rpt_sf"/>
</dbReference>
<dbReference type="Proteomes" id="UP000694545">
    <property type="component" value="Unplaced"/>
</dbReference>
<evidence type="ECO:0000256" key="5">
    <source>
        <dbReference type="ARBA" id="ARBA00022525"/>
    </source>
</evidence>
<dbReference type="SUPFAM" id="SSF82895">
    <property type="entry name" value="TSP-1 type 1 repeat"/>
    <property type="match status" value="2"/>
</dbReference>
<dbReference type="GeneID" id="123024175"/>
<dbReference type="PANTHER" id="PTHR45742">
    <property type="entry name" value="COMPLEMENT COMPONENT C6"/>
    <property type="match status" value="1"/>
</dbReference>
<dbReference type="Pfam" id="PF00090">
    <property type="entry name" value="TSP_1"/>
    <property type="match status" value="2"/>
</dbReference>
<keyword evidence="9" id="KW-0204">Cytolysis</keyword>
<feature type="region of interest" description="Disordered" evidence="21">
    <location>
        <begin position="241"/>
        <end position="295"/>
    </location>
</feature>
<dbReference type="GO" id="GO:0044218">
    <property type="term" value="C:other organism cell membrane"/>
    <property type="evidence" value="ECO:0007669"/>
    <property type="project" value="UniProtKB-KW"/>
</dbReference>
<evidence type="ECO:0000256" key="9">
    <source>
        <dbReference type="ARBA" id="ARBA00022852"/>
    </source>
</evidence>
<keyword evidence="25" id="KW-1185">Reference proteome</keyword>
<dbReference type="PROSITE" id="PS51412">
    <property type="entry name" value="MACPF_2"/>
    <property type="match status" value="1"/>
</dbReference>
<evidence type="ECO:0000256" key="10">
    <source>
        <dbReference type="ARBA" id="ARBA00022859"/>
    </source>
</evidence>
<dbReference type="Gene3D" id="4.10.400.10">
    <property type="entry name" value="Low-density Lipoprotein Receptor"/>
    <property type="match status" value="1"/>
</dbReference>
<keyword evidence="10" id="KW-0391">Immunity</keyword>
<comment type="caution">
    <text evidence="20">Lacks conserved residue(s) required for the propagation of feature annotation.</text>
</comment>
<dbReference type="Pfam" id="PF01823">
    <property type="entry name" value="MACPF"/>
    <property type="match status" value="1"/>
</dbReference>
<dbReference type="SUPFAM" id="SSF57424">
    <property type="entry name" value="LDL receptor-like module"/>
    <property type="match status" value="1"/>
</dbReference>
<reference evidence="24" key="1">
    <citation type="submission" date="2025-08" db="UniProtKB">
        <authorList>
            <consortium name="Ensembl"/>
        </authorList>
    </citation>
    <scope>IDENTIFICATION</scope>
</reference>
<evidence type="ECO:0000256" key="13">
    <source>
        <dbReference type="ARBA" id="ARBA00023136"/>
    </source>
</evidence>
<feature type="compositionally biased region" description="Polar residues" evidence="21">
    <location>
        <begin position="241"/>
        <end position="267"/>
    </location>
</feature>
<dbReference type="PRINTS" id="PR00764">
    <property type="entry name" value="COMPLEMENTC9"/>
</dbReference>
<evidence type="ECO:0000256" key="20">
    <source>
        <dbReference type="PROSITE-ProRule" id="PRU00124"/>
    </source>
</evidence>
<evidence type="ECO:0000313" key="25">
    <source>
        <dbReference type="Proteomes" id="UP000694545"/>
    </source>
</evidence>
<dbReference type="InterPro" id="IPR023415">
    <property type="entry name" value="LDLR_class-A_CS"/>
</dbReference>
<dbReference type="Ensembl" id="ENSVKKT00000012322.1">
    <property type="protein sequence ID" value="ENSVKKP00000012038.1"/>
    <property type="gene ID" value="ENSVKKG00000008368.1"/>
</dbReference>
<dbReference type="GO" id="GO:0031640">
    <property type="term" value="P:killing of cells of another organism"/>
    <property type="evidence" value="ECO:0007669"/>
    <property type="project" value="UniProtKB-KW"/>
</dbReference>
<feature type="chain" id="PRO_5034194732" description="Complement component C9" evidence="22">
    <location>
        <begin position="20"/>
        <end position="625"/>
    </location>
</feature>
<keyword evidence="13" id="KW-0472">Membrane</keyword>
<sequence length="625" mass="69014">MSTFLPLIGVFLIFGFASAGKARVTREPAAPEPIDCWLSTWSEWGPCNPCTKESYRSRSVLRYGQFGGRPCLESLGDRKRCVPDSPCPDEQSDCGNDFTCDNGHCIKKRLLCNTEDDCGDMSDEAECEDMNLAPCRDRIIDVSEIGRTAGRGLNILGLEPRESPFFNEFYNGMCDRVRDGNSGIYFRKPWNVAVLNYDTKGDKRFTEQYYDDQVTTMEKMFSFKEKTFNVDLSLKLIATEPQGSSAPAETQAEQSPSETQAEQSPSETQDEAKQASGTGDTAASPPKSKHDAHLTFNFKSSKTSNISTFLRETKGKNYRFLHVKANLELGTFIMRRRDLRLTETFLDDLKNLPSQYEKGEYFSFLETHGTHYAQKGTVGGKYELIYILDNETMTREGVSVSDVKDCLGYNLDTGINMGVLDASFTAGGRDCKNNTIVKAFSSSHKPIITDVISLVQGGKTIALARLKEMLSRGGKVVDVEDYVQWAATLPDNPTVIKQETTPISALVPLNMLDADIKKQNLDQAVEDYVAEYNVCKCKPCLNGGTALLVNGRCECGCSSYFKGEACEIPTSTIKAGQVAIDGGWSCWSSWSSCEQGQRLRTRTCNNPEASGGKPCAGAHSEPGYC</sequence>
<dbReference type="GO" id="GO:0005576">
    <property type="term" value="C:extracellular region"/>
    <property type="evidence" value="ECO:0007669"/>
    <property type="project" value="UniProtKB-SubCell"/>
</dbReference>
<evidence type="ECO:0000256" key="6">
    <source>
        <dbReference type="ARBA" id="ARBA00022536"/>
    </source>
</evidence>
<protein>
    <recommendedName>
        <fullName evidence="4">Complement component C9</fullName>
    </recommendedName>
</protein>
<comment type="function">
    <text evidence="18">Pore-forming component of the membrane attack complex (MAC), a multiprotein complex activated by the complement cascade, which inserts into a target cell membrane and forms a pore, leading to target cell membrane rupture and cell lysis. The MAC is initiated by proteolytic cleavage of C5 into complement C5b in response to the classical, alternative, lectin and GZMK complement pathways. The complement pathways consist in a cascade of proteins that leads to phagocytosis and breakdown of pathogens and signaling that strengthens the adaptive immune system. Constitutes the pore-forming subunit of the MAC complex: during MAC assembly, C9 associates with the C5b8 intermediate complex, and polymerizes to complete the pore.</text>
</comment>
<evidence type="ECO:0000256" key="17">
    <source>
        <dbReference type="ARBA" id="ARBA00023298"/>
    </source>
</evidence>
<evidence type="ECO:0000256" key="8">
    <source>
        <dbReference type="ARBA" id="ARBA00022588"/>
    </source>
</evidence>
<dbReference type="CDD" id="cd00112">
    <property type="entry name" value="LDLa"/>
    <property type="match status" value="1"/>
</dbReference>
<evidence type="ECO:0000256" key="15">
    <source>
        <dbReference type="ARBA" id="ARBA00023162"/>
    </source>
</evidence>
<dbReference type="KEGG" id="vko:123024175"/>
<keyword evidence="8" id="KW-0399">Innate immunity</keyword>
<keyword evidence="22" id="KW-0732">Signal</keyword>
<dbReference type="GO" id="GO:0006957">
    <property type="term" value="P:complement activation, alternative pathway"/>
    <property type="evidence" value="ECO:0007669"/>
    <property type="project" value="UniProtKB-KW"/>
</dbReference>
<accession>A0A8D2JEV3</accession>
<proteinExistence type="inferred from homology"/>
<comment type="subunit">
    <text evidence="19">Homooligomer; about 20 C9 chains oligomerize to give rise to a huge beta-barrel that forms a 100 Angstrom diameter pore in target membranes. Component of the membrane attack complex (MAC), composed of complement C5b, C6, C7, C8A, C8B, C8G and multiple copies of the pore-forming subunit C9.</text>
</comment>
<evidence type="ECO:0000313" key="24">
    <source>
        <dbReference type="Ensembl" id="ENSVKKP00000012038.1"/>
    </source>
</evidence>
<keyword evidence="12" id="KW-0473">Membrane attack complex</keyword>
<comment type="subcellular location">
    <subcellularLocation>
        <location evidence="2">Secreted</location>
    </subcellularLocation>
    <subcellularLocation>
        <location evidence="1">Target cell membrane</location>
    </subcellularLocation>
</comment>
<dbReference type="InterPro" id="IPR020864">
    <property type="entry name" value="MACPF"/>
</dbReference>
<evidence type="ECO:0000256" key="12">
    <source>
        <dbReference type="ARBA" id="ARBA00023058"/>
    </source>
</evidence>
<keyword evidence="16" id="KW-0325">Glycoprotein</keyword>
<evidence type="ECO:0000256" key="18">
    <source>
        <dbReference type="ARBA" id="ARBA00093294"/>
    </source>
</evidence>
<dbReference type="PRINTS" id="PR01705">
    <property type="entry name" value="TSP1REPEAT"/>
</dbReference>
<name>A0A8D2JEV3_VARKO</name>
<dbReference type="InterPro" id="IPR001862">
    <property type="entry name" value="MAC_perforin"/>
</dbReference>
<dbReference type="Gene3D" id="2.20.100.10">
    <property type="entry name" value="Thrombospondin type-1 (TSP1) repeat"/>
    <property type="match status" value="2"/>
</dbReference>
<reference evidence="24" key="2">
    <citation type="submission" date="2025-09" db="UniProtKB">
        <authorList>
            <consortium name="Ensembl"/>
        </authorList>
    </citation>
    <scope>IDENTIFICATION</scope>
</reference>
<keyword evidence="7" id="KW-1052">Target cell membrane</keyword>
<dbReference type="SMART" id="SM00192">
    <property type="entry name" value="LDLa"/>
    <property type="match status" value="1"/>
</dbReference>
<organism evidence="24 25">
    <name type="scientific">Varanus komodoensis</name>
    <name type="common">Komodo dragon</name>
    <dbReference type="NCBI Taxonomy" id="61221"/>
    <lineage>
        <taxon>Eukaryota</taxon>
        <taxon>Metazoa</taxon>
        <taxon>Chordata</taxon>
        <taxon>Craniata</taxon>
        <taxon>Vertebrata</taxon>
        <taxon>Euteleostomi</taxon>
        <taxon>Lepidosauria</taxon>
        <taxon>Squamata</taxon>
        <taxon>Bifurcata</taxon>
        <taxon>Unidentata</taxon>
        <taxon>Episquamata</taxon>
        <taxon>Toxicofera</taxon>
        <taxon>Anguimorpha</taxon>
        <taxon>Paleoanguimorpha</taxon>
        <taxon>Varanoidea</taxon>
        <taxon>Varanidae</taxon>
        <taxon>Varanus</taxon>
    </lineage>
</organism>
<feature type="signal peptide" evidence="22">
    <location>
        <begin position="1"/>
        <end position="19"/>
    </location>
</feature>
<comment type="similarity">
    <text evidence="3">Belongs to the complement C6/C7/C8/C9 family.</text>
</comment>
<keyword evidence="6" id="KW-0245">EGF-like domain</keyword>
<keyword evidence="15" id="KW-0179">Complement alternate pathway</keyword>
<evidence type="ECO:0000256" key="16">
    <source>
        <dbReference type="ARBA" id="ARBA00023180"/>
    </source>
</evidence>
<dbReference type="PANTHER" id="PTHR45742:SF3">
    <property type="entry name" value="COMPLEMENT COMPONENT C9"/>
    <property type="match status" value="1"/>
</dbReference>
<dbReference type="RefSeq" id="XP_044287546.1">
    <property type="nucleotide sequence ID" value="XM_044431611.1"/>
</dbReference>
<evidence type="ECO:0000256" key="19">
    <source>
        <dbReference type="ARBA" id="ARBA00093512"/>
    </source>
</evidence>
<evidence type="ECO:0000256" key="22">
    <source>
        <dbReference type="SAM" id="SignalP"/>
    </source>
</evidence>
<evidence type="ECO:0000259" key="23">
    <source>
        <dbReference type="PROSITE" id="PS51412"/>
    </source>
</evidence>
<feature type="disulfide bond" evidence="20">
    <location>
        <begin position="100"/>
        <end position="118"/>
    </location>
</feature>
<evidence type="ECO:0000256" key="3">
    <source>
        <dbReference type="ARBA" id="ARBA00009214"/>
    </source>
</evidence>